<dbReference type="InterPro" id="IPR006214">
    <property type="entry name" value="Bax_inhibitor_1-related"/>
</dbReference>
<dbReference type="Proteomes" id="UP000606786">
    <property type="component" value="Unassembled WGS sequence"/>
</dbReference>
<keyword evidence="8" id="KW-1185">Reference proteome</keyword>
<evidence type="ECO:0000313" key="8">
    <source>
        <dbReference type="Proteomes" id="UP000606786"/>
    </source>
</evidence>
<comment type="subcellular location">
    <subcellularLocation>
        <location evidence="1">Membrane</location>
        <topology evidence="1">Multi-pass membrane protein</topology>
    </subcellularLocation>
</comment>
<dbReference type="KEGG" id="ccat:105665362"/>
<evidence type="ECO:0000256" key="2">
    <source>
        <dbReference type="ARBA" id="ARBA00022692"/>
    </source>
</evidence>
<evidence type="ECO:0000313" key="6">
    <source>
        <dbReference type="EMBL" id="CAD7014709.1"/>
    </source>
</evidence>
<feature type="transmembrane region" description="Helical" evidence="5">
    <location>
        <begin position="148"/>
        <end position="168"/>
    </location>
</feature>
<dbReference type="EMBL" id="GAMC01000114">
    <property type="protein sequence ID" value="JAC06442.1"/>
    <property type="molecule type" value="mRNA"/>
</dbReference>
<feature type="transmembrane region" description="Helical" evidence="5">
    <location>
        <begin position="89"/>
        <end position="111"/>
    </location>
</feature>
<dbReference type="OrthoDB" id="7933078at2759"/>
<organism evidence="7">
    <name type="scientific">Ceratitis capitata</name>
    <name type="common">Mediterranean fruit fly</name>
    <name type="synonym">Tephritis capitata</name>
    <dbReference type="NCBI Taxonomy" id="7213"/>
    <lineage>
        <taxon>Eukaryota</taxon>
        <taxon>Metazoa</taxon>
        <taxon>Ecdysozoa</taxon>
        <taxon>Arthropoda</taxon>
        <taxon>Hexapoda</taxon>
        <taxon>Insecta</taxon>
        <taxon>Pterygota</taxon>
        <taxon>Neoptera</taxon>
        <taxon>Endopterygota</taxon>
        <taxon>Diptera</taxon>
        <taxon>Brachycera</taxon>
        <taxon>Muscomorpha</taxon>
        <taxon>Tephritoidea</taxon>
        <taxon>Tephritidae</taxon>
        <taxon>Ceratitis</taxon>
        <taxon>Ceratitis</taxon>
    </lineage>
</organism>
<reference evidence="7" key="1">
    <citation type="submission" date="2013-07" db="EMBL/GenBank/DDBJ databases">
        <authorList>
            <person name="Geib S."/>
        </authorList>
    </citation>
    <scope>NUCLEOTIDE SEQUENCE</scope>
</reference>
<gene>
    <name evidence="7" type="primary">LFG2</name>
    <name evidence="6" type="ORF">CCAP1982_LOCUS22691</name>
</gene>
<feature type="transmembrane region" description="Helical" evidence="5">
    <location>
        <begin position="224"/>
        <end position="247"/>
    </location>
</feature>
<protein>
    <submittedName>
        <fullName evidence="6">(Mediterranean fruit fly) hypothetical protein</fullName>
    </submittedName>
    <submittedName>
        <fullName evidence="7">Protein lifeguard 2</fullName>
    </submittedName>
</protein>
<dbReference type="GeneID" id="105665362"/>
<accession>W8CBY5</accession>
<dbReference type="GO" id="GO:0043066">
    <property type="term" value="P:negative regulation of apoptotic process"/>
    <property type="evidence" value="ECO:0007669"/>
    <property type="project" value="TreeGrafter"/>
</dbReference>
<dbReference type="EMBL" id="CAJHJT010000056">
    <property type="protein sequence ID" value="CAD7014709.1"/>
    <property type="molecule type" value="Genomic_DNA"/>
</dbReference>
<evidence type="ECO:0000256" key="5">
    <source>
        <dbReference type="RuleBase" id="RU004379"/>
    </source>
</evidence>
<evidence type="ECO:0000256" key="1">
    <source>
        <dbReference type="ARBA" id="ARBA00004141"/>
    </source>
</evidence>
<sequence>MYEYKEPGDVNTYNANNIVPNVMFNNTIPNVGKMEVQEGANMNITNAVLIEPGAVGGAQETIPVYAIDTTVQQFEIPDPVLRRAFARKVFITLLIQHILTLPIIEVFILCFDPISHGVIQGIRGVLFCILIALYLFSDMRRYSPMNVITFVIVTLLMAIEAGALATWINSQLAIFPHLIVIAQFLALVGYSEQSRYKFSVVNAILMVLFVSVTGHYFTEIVFSSFSFIHIAYVLVSLTTYRAAYAVYDMHLMLSGHHGYNLQPNEYIFAATNIYADIPNIFWRMFKFFFITPLVKMYQFLVGCCFAEVC</sequence>
<comment type="similarity">
    <text evidence="5">Belongs to the BI1 family.</text>
</comment>
<keyword evidence="4 5" id="KW-0472">Membrane</keyword>
<proteinExistence type="evidence at transcript level"/>
<dbReference type="Pfam" id="PF01027">
    <property type="entry name" value="Bax1-I"/>
    <property type="match status" value="1"/>
</dbReference>
<reference evidence="6" key="3">
    <citation type="submission" date="2020-11" db="EMBL/GenBank/DDBJ databases">
        <authorList>
            <person name="Whitehead M."/>
        </authorList>
    </citation>
    <scope>NUCLEOTIDE SEQUENCE</scope>
    <source>
        <strain evidence="6">EGII</strain>
    </source>
</reference>
<dbReference type="PANTHER" id="PTHR23291">
    <property type="entry name" value="BAX INHIBITOR-RELATED"/>
    <property type="match status" value="1"/>
</dbReference>
<evidence type="ECO:0000256" key="3">
    <source>
        <dbReference type="ARBA" id="ARBA00022989"/>
    </source>
</evidence>
<dbReference type="GO" id="GO:0016020">
    <property type="term" value="C:membrane"/>
    <property type="evidence" value="ECO:0007669"/>
    <property type="project" value="UniProtKB-SubCell"/>
</dbReference>
<feature type="transmembrane region" description="Helical" evidence="5">
    <location>
        <begin position="174"/>
        <end position="191"/>
    </location>
</feature>
<evidence type="ECO:0000313" key="7">
    <source>
        <dbReference type="EMBL" id="JAC06442.1"/>
    </source>
</evidence>
<dbReference type="PANTHER" id="PTHR23291:SF50">
    <property type="entry name" value="PROTEIN LIFEGUARD 4"/>
    <property type="match status" value="1"/>
</dbReference>
<feature type="transmembrane region" description="Helical" evidence="5">
    <location>
        <begin position="117"/>
        <end position="136"/>
    </location>
</feature>
<evidence type="ECO:0000256" key="4">
    <source>
        <dbReference type="ARBA" id="ARBA00023136"/>
    </source>
</evidence>
<keyword evidence="2 5" id="KW-0812">Transmembrane</keyword>
<keyword evidence="3 5" id="KW-1133">Transmembrane helix</keyword>
<dbReference type="AlphaFoldDB" id="W8CBY5"/>
<feature type="transmembrane region" description="Helical" evidence="5">
    <location>
        <begin position="198"/>
        <end position="218"/>
    </location>
</feature>
<name>W8CBY5_CERCA</name>
<reference evidence="7" key="2">
    <citation type="journal article" date="2014" name="BMC Genomics">
        <title>A genomic perspective to assessing quality of mass-reared SIT flies used in Mediterranean fruit fly (Ceratitis capitata) eradication in California.</title>
        <authorList>
            <person name="Calla B."/>
            <person name="Hall B."/>
            <person name="Hou S."/>
            <person name="Geib S.M."/>
        </authorList>
    </citation>
    <scope>NUCLEOTIDE SEQUENCE</scope>
</reference>